<protein>
    <submittedName>
        <fullName evidence="1">Uncharacterized protein</fullName>
    </submittedName>
</protein>
<reference evidence="1 2" key="1">
    <citation type="submission" date="2021-03" db="EMBL/GenBank/DDBJ databases">
        <title>Whole genome shotgun sequence of Actinoplanes toevensis NBRC 105298.</title>
        <authorList>
            <person name="Komaki H."/>
            <person name="Tamura T."/>
        </authorList>
    </citation>
    <scope>NUCLEOTIDE SEQUENCE [LARGE SCALE GENOMIC DNA]</scope>
    <source>
        <strain evidence="1 2">NBRC 105298</strain>
    </source>
</reference>
<gene>
    <name evidence="1" type="ORF">Ato02nite_005820</name>
</gene>
<keyword evidence="2" id="KW-1185">Reference proteome</keyword>
<dbReference type="Proteomes" id="UP000677082">
    <property type="component" value="Unassembled WGS sequence"/>
</dbReference>
<evidence type="ECO:0000313" key="1">
    <source>
        <dbReference type="EMBL" id="GIM88789.1"/>
    </source>
</evidence>
<dbReference type="EMBL" id="BOQN01000007">
    <property type="protein sequence ID" value="GIM88789.1"/>
    <property type="molecule type" value="Genomic_DNA"/>
</dbReference>
<accession>A0A919W051</accession>
<proteinExistence type="predicted"/>
<organism evidence="1 2">
    <name type="scientific">Paractinoplanes toevensis</name>
    <dbReference type="NCBI Taxonomy" id="571911"/>
    <lineage>
        <taxon>Bacteria</taxon>
        <taxon>Bacillati</taxon>
        <taxon>Actinomycetota</taxon>
        <taxon>Actinomycetes</taxon>
        <taxon>Micromonosporales</taxon>
        <taxon>Micromonosporaceae</taxon>
        <taxon>Paractinoplanes</taxon>
    </lineage>
</organism>
<comment type="caution">
    <text evidence="1">The sequence shown here is derived from an EMBL/GenBank/DDBJ whole genome shotgun (WGS) entry which is preliminary data.</text>
</comment>
<sequence>MSDSEKRRLFLIENIYDKDVEDPGEAIDTMSLFEEPPDEKAQALYWGSLRTLDREGLIYLHSGLSFDGQSVVITEDGRSFVERLRAMRRDPAQQRRAAQLGLLQWLNGEEPQGERYLNVEEAANAVLFEYARLPVERFWEAAAALKRLGLVEATAPVVENGNLPMKAKITDEGRDLVNSGKSMEDYVREQRQPRNQVSIGTMSGGNFAFDAANFSQSSAGNTGSSADEIAVLLQAFAEALPVLGLSASQQEEAGRDLETLQAEVQRANPNKSFVKARLTETVDTVLGAGNSMLGLVLRAYAMKAFADWGVPIEAPAE</sequence>
<dbReference type="RefSeq" id="WP_213004772.1">
    <property type="nucleotide sequence ID" value="NZ_BOQN01000007.1"/>
</dbReference>
<evidence type="ECO:0000313" key="2">
    <source>
        <dbReference type="Proteomes" id="UP000677082"/>
    </source>
</evidence>
<name>A0A919W051_9ACTN</name>
<dbReference type="AlphaFoldDB" id="A0A919W051"/>